<protein>
    <submittedName>
        <fullName evidence="1">Uncharacterized protein</fullName>
    </submittedName>
</protein>
<reference evidence="1 2" key="2">
    <citation type="journal article" date="2022" name="Mol. Ecol. Resour.">
        <title>The genomes of chicory, endive, great burdock and yacon provide insights into Asteraceae paleo-polyploidization history and plant inulin production.</title>
        <authorList>
            <person name="Fan W."/>
            <person name="Wang S."/>
            <person name="Wang H."/>
            <person name="Wang A."/>
            <person name="Jiang F."/>
            <person name="Liu H."/>
            <person name="Zhao H."/>
            <person name="Xu D."/>
            <person name="Zhang Y."/>
        </authorList>
    </citation>
    <scope>NUCLEOTIDE SEQUENCE [LARGE SCALE GENOMIC DNA]</scope>
    <source>
        <strain evidence="2">cv. Punajuju</strain>
        <tissue evidence="1">Leaves</tissue>
    </source>
</reference>
<evidence type="ECO:0000313" key="2">
    <source>
        <dbReference type="Proteomes" id="UP001055811"/>
    </source>
</evidence>
<name>A0ACB8Z2T9_CICIN</name>
<dbReference type="EMBL" id="CM042017">
    <property type="protein sequence ID" value="KAI3690580.1"/>
    <property type="molecule type" value="Genomic_DNA"/>
</dbReference>
<reference evidence="2" key="1">
    <citation type="journal article" date="2022" name="Mol. Ecol. Resour.">
        <title>The genomes of chicory, endive, great burdock and yacon provide insights into Asteraceae palaeo-polyploidization history and plant inulin production.</title>
        <authorList>
            <person name="Fan W."/>
            <person name="Wang S."/>
            <person name="Wang H."/>
            <person name="Wang A."/>
            <person name="Jiang F."/>
            <person name="Liu H."/>
            <person name="Zhao H."/>
            <person name="Xu D."/>
            <person name="Zhang Y."/>
        </authorList>
    </citation>
    <scope>NUCLEOTIDE SEQUENCE [LARGE SCALE GENOMIC DNA]</scope>
    <source>
        <strain evidence="2">cv. Punajuju</strain>
    </source>
</reference>
<comment type="caution">
    <text evidence="1">The sequence shown here is derived from an EMBL/GenBank/DDBJ whole genome shotgun (WGS) entry which is preliminary data.</text>
</comment>
<accession>A0ACB8Z2T9</accession>
<proteinExistence type="predicted"/>
<organism evidence="1 2">
    <name type="scientific">Cichorium intybus</name>
    <name type="common">Chicory</name>
    <dbReference type="NCBI Taxonomy" id="13427"/>
    <lineage>
        <taxon>Eukaryota</taxon>
        <taxon>Viridiplantae</taxon>
        <taxon>Streptophyta</taxon>
        <taxon>Embryophyta</taxon>
        <taxon>Tracheophyta</taxon>
        <taxon>Spermatophyta</taxon>
        <taxon>Magnoliopsida</taxon>
        <taxon>eudicotyledons</taxon>
        <taxon>Gunneridae</taxon>
        <taxon>Pentapetalae</taxon>
        <taxon>asterids</taxon>
        <taxon>campanulids</taxon>
        <taxon>Asterales</taxon>
        <taxon>Asteraceae</taxon>
        <taxon>Cichorioideae</taxon>
        <taxon>Cichorieae</taxon>
        <taxon>Cichoriinae</taxon>
        <taxon>Cichorium</taxon>
    </lineage>
</organism>
<keyword evidence="2" id="KW-1185">Reference proteome</keyword>
<gene>
    <name evidence="1" type="ORF">L2E82_48697</name>
</gene>
<sequence length="74" mass="8795">MFFCTASFLFFLLFCSVPSLHRLGIRAGPSDCVEQMKRMFKPDQEAIKKRIEDLITHEFLERDNENPNLLWYLP</sequence>
<evidence type="ECO:0000313" key="1">
    <source>
        <dbReference type="EMBL" id="KAI3690580.1"/>
    </source>
</evidence>
<dbReference type="Proteomes" id="UP001055811">
    <property type="component" value="Linkage Group LG09"/>
</dbReference>